<dbReference type="InterPro" id="IPR000847">
    <property type="entry name" value="LysR_HTH_N"/>
</dbReference>
<dbReference type="FunFam" id="1.10.10.10:FF:000001">
    <property type="entry name" value="LysR family transcriptional regulator"/>
    <property type="match status" value="1"/>
</dbReference>
<dbReference type="SUPFAM" id="SSF53850">
    <property type="entry name" value="Periplasmic binding protein-like II"/>
    <property type="match status" value="1"/>
</dbReference>
<dbReference type="PRINTS" id="PR00039">
    <property type="entry name" value="HTHLYSR"/>
</dbReference>
<evidence type="ECO:0000256" key="5">
    <source>
        <dbReference type="ARBA" id="ARBA00054626"/>
    </source>
</evidence>
<evidence type="ECO:0000313" key="10">
    <source>
        <dbReference type="EMBL" id="OJF98291.1"/>
    </source>
</evidence>
<dbReference type="InterPro" id="IPR058163">
    <property type="entry name" value="LysR-type_TF_proteobact-type"/>
</dbReference>
<comment type="similarity">
    <text evidence="1">Belongs to the LysR transcriptional regulatory family.</text>
</comment>
<dbReference type="Pfam" id="PF03466">
    <property type="entry name" value="LysR_substrate"/>
    <property type="match status" value="1"/>
</dbReference>
<comment type="function">
    <text evidence="5">Transcriptional regulator of the ttuABCDE tartrate utilization operon.</text>
</comment>
<dbReference type="InterPro" id="IPR005119">
    <property type="entry name" value="LysR_subst-bd"/>
</dbReference>
<gene>
    <name evidence="10" type="ORF">AX760_15095</name>
</gene>
<keyword evidence="2" id="KW-0805">Transcription regulation</keyword>
<dbReference type="AlphaFoldDB" id="A0A657LYD4"/>
<reference evidence="10 11" key="1">
    <citation type="submission" date="2016-02" db="EMBL/GenBank/DDBJ databases">
        <title>Genome sequencing of a beta-galactosidase producing bacteria Rhizobium sp. 59.</title>
        <authorList>
            <person name="Wang D."/>
            <person name="Kot W."/>
            <person name="Qin Y."/>
            <person name="Hansen L."/>
            <person name="Naqvi K."/>
            <person name="Rensing C."/>
        </authorList>
    </citation>
    <scope>NUCLEOTIDE SEQUENCE [LARGE SCALE GENOMIC DNA]</scope>
    <source>
        <strain evidence="10 11">59</strain>
    </source>
</reference>
<evidence type="ECO:0000256" key="7">
    <source>
        <dbReference type="ARBA" id="ARBA00083243"/>
    </source>
</evidence>
<dbReference type="Pfam" id="PF00126">
    <property type="entry name" value="HTH_1"/>
    <property type="match status" value="1"/>
</dbReference>
<evidence type="ECO:0000256" key="6">
    <source>
        <dbReference type="ARBA" id="ARBA00067332"/>
    </source>
</evidence>
<evidence type="ECO:0000256" key="2">
    <source>
        <dbReference type="ARBA" id="ARBA00023015"/>
    </source>
</evidence>
<accession>A0A657LYD4</accession>
<evidence type="ECO:0000256" key="3">
    <source>
        <dbReference type="ARBA" id="ARBA00023125"/>
    </source>
</evidence>
<name>A0A657LYD4_9HYPH</name>
<dbReference type="OrthoDB" id="9807765at2"/>
<evidence type="ECO:0000313" key="11">
    <source>
        <dbReference type="Proteomes" id="UP000182661"/>
    </source>
</evidence>
<dbReference type="GO" id="GO:0006351">
    <property type="term" value="P:DNA-templated transcription"/>
    <property type="evidence" value="ECO:0007669"/>
    <property type="project" value="TreeGrafter"/>
</dbReference>
<sequence length="358" mass="39326">MSSRLPPLNPLRAFEATARRGSVSAAARELNVTHGAISHQIRALEMSFSVDLFERSGKRLKLTSQGALLLPAVTHAFEGIAAATAAMTRPTTSGELKITCVPALLSFWMIPRLHQFTEQFPDVRLTLVASNDAGQLFSPDVDVCMLYGDGNWPDCWARLWSRLELFPVVSPTLLNMRPLRSVRDLHDHVLLHGDDGREWNTWLAAADGIGIPRGRQHFMSDARLSTEGALHHQGVALGDTITAGSLIAKGELIAPFDLTVPANDAFYVACRNENRAAPIVKVFIDWLFAALESDPMPEPQTSARTIIRARTPKISAPKISAPKTGVQERLPPKDSFQPVSSPARARRPDSTRKRRAKP</sequence>
<dbReference type="InterPro" id="IPR036390">
    <property type="entry name" value="WH_DNA-bd_sf"/>
</dbReference>
<dbReference type="CDD" id="cd08432">
    <property type="entry name" value="PBP2_GcdR_TrpI_HvrB_AmpR_like"/>
    <property type="match status" value="1"/>
</dbReference>
<dbReference type="EMBL" id="LSRP01000077">
    <property type="protein sequence ID" value="OJF98291.1"/>
    <property type="molecule type" value="Genomic_DNA"/>
</dbReference>
<feature type="region of interest" description="Disordered" evidence="8">
    <location>
        <begin position="309"/>
        <end position="358"/>
    </location>
</feature>
<dbReference type="RefSeq" id="WP_071832670.1">
    <property type="nucleotide sequence ID" value="NZ_LSRP01000077.1"/>
</dbReference>
<evidence type="ECO:0000256" key="8">
    <source>
        <dbReference type="SAM" id="MobiDB-lite"/>
    </source>
</evidence>
<keyword evidence="4" id="KW-0804">Transcription</keyword>
<comment type="caution">
    <text evidence="10">The sequence shown here is derived from an EMBL/GenBank/DDBJ whole genome shotgun (WGS) entry which is preliminary data.</text>
</comment>
<organism evidence="10 11">
    <name type="scientific">Pararhizobium antarcticum</name>
    <dbReference type="NCBI Taxonomy" id="1798805"/>
    <lineage>
        <taxon>Bacteria</taxon>
        <taxon>Pseudomonadati</taxon>
        <taxon>Pseudomonadota</taxon>
        <taxon>Alphaproteobacteria</taxon>
        <taxon>Hyphomicrobiales</taxon>
        <taxon>Rhizobiaceae</taxon>
        <taxon>Rhizobium/Agrobacterium group</taxon>
        <taxon>Pararhizobium</taxon>
    </lineage>
</organism>
<dbReference type="Gene3D" id="3.40.190.10">
    <property type="entry name" value="Periplasmic binding protein-like II"/>
    <property type="match status" value="2"/>
</dbReference>
<dbReference type="GO" id="GO:0043565">
    <property type="term" value="F:sequence-specific DNA binding"/>
    <property type="evidence" value="ECO:0007669"/>
    <property type="project" value="TreeGrafter"/>
</dbReference>
<feature type="domain" description="HTH lysR-type" evidence="9">
    <location>
        <begin position="6"/>
        <end position="63"/>
    </location>
</feature>
<dbReference type="SUPFAM" id="SSF46785">
    <property type="entry name" value="Winged helix' DNA-binding domain"/>
    <property type="match status" value="1"/>
</dbReference>
<evidence type="ECO:0000256" key="4">
    <source>
        <dbReference type="ARBA" id="ARBA00023163"/>
    </source>
</evidence>
<keyword evidence="11" id="KW-1185">Reference proteome</keyword>
<dbReference type="PANTHER" id="PTHR30537:SF74">
    <property type="entry name" value="HTH-TYPE TRANSCRIPTIONAL REGULATOR TRPI"/>
    <property type="match status" value="1"/>
</dbReference>
<dbReference type="Proteomes" id="UP000182661">
    <property type="component" value="Unassembled WGS sequence"/>
</dbReference>
<protein>
    <recommendedName>
        <fullName evidence="6">HTH-type transcriptional regulator TtuA</fullName>
    </recommendedName>
    <alternativeName>
        <fullName evidence="7">Tartrate utilization transcriptional regulator</fullName>
    </alternativeName>
</protein>
<dbReference type="Gene3D" id="1.10.10.10">
    <property type="entry name" value="Winged helix-like DNA-binding domain superfamily/Winged helix DNA-binding domain"/>
    <property type="match status" value="1"/>
</dbReference>
<proteinExistence type="inferred from homology"/>
<dbReference type="PANTHER" id="PTHR30537">
    <property type="entry name" value="HTH-TYPE TRANSCRIPTIONAL REGULATOR"/>
    <property type="match status" value="1"/>
</dbReference>
<evidence type="ECO:0000256" key="1">
    <source>
        <dbReference type="ARBA" id="ARBA00009437"/>
    </source>
</evidence>
<dbReference type="PROSITE" id="PS50931">
    <property type="entry name" value="HTH_LYSR"/>
    <property type="match status" value="1"/>
</dbReference>
<evidence type="ECO:0000259" key="9">
    <source>
        <dbReference type="PROSITE" id="PS50931"/>
    </source>
</evidence>
<dbReference type="GO" id="GO:0003700">
    <property type="term" value="F:DNA-binding transcription factor activity"/>
    <property type="evidence" value="ECO:0007669"/>
    <property type="project" value="InterPro"/>
</dbReference>
<dbReference type="InterPro" id="IPR036388">
    <property type="entry name" value="WH-like_DNA-bd_sf"/>
</dbReference>
<keyword evidence="3" id="KW-0238">DNA-binding</keyword>